<dbReference type="InterPro" id="IPR005122">
    <property type="entry name" value="Uracil-DNA_glycosylase-like"/>
</dbReference>
<dbReference type="EMBL" id="KE128588">
    <property type="protein sequence ID" value="EPB65414.1"/>
    <property type="molecule type" value="Genomic_DNA"/>
</dbReference>
<keyword evidence="1" id="KW-0663">Pyridoxal phosphate</keyword>
<dbReference type="InterPro" id="IPR032579">
    <property type="entry name" value="Phe_SMUG2-like"/>
</dbReference>
<sequence>MTIGLLSAETEKVRECFRLLKQLQQQIRALEIPDVEMKELSMGMSGDLETAIEEGATIIRVGTAIFGQRPTPDSYYWDERELPEGFRVMNPYHDNPETMDVMTAFYQNYYQDNNQRKFIIGINPSRHGAGVTGVPFTDTKRLESVCGIRMHSAHTHEISSVFLYDMIAAFGGADLFYSQFYINSPFPLAIVRNSGTNGWLNANYYDDPKLFEAVRPFMIESMQQHIAMGLDTSEVYVLGKKNAGFIQKLTKEANLFDRMVVLEHPRYIQQYKSREKQLYIDKYLMALCAK</sequence>
<dbReference type="InterPro" id="IPR036895">
    <property type="entry name" value="Uracil-DNA_glycosylase-like_sf"/>
</dbReference>
<gene>
    <name evidence="3" type="ORF">ANCCEY_15523</name>
</gene>
<dbReference type="GO" id="GO:0019104">
    <property type="term" value="F:DNA N-glycosylase activity"/>
    <property type="evidence" value="ECO:0007669"/>
    <property type="project" value="UniProtKB-ARBA"/>
</dbReference>
<proteinExistence type="predicted"/>
<dbReference type="Proteomes" id="UP000054495">
    <property type="component" value="Unassembled WGS sequence"/>
</dbReference>
<name>A0A0D6L3T1_9BILA</name>
<keyword evidence="4" id="KW-1185">Reference proteome</keyword>
<reference evidence="3 4" key="1">
    <citation type="submission" date="2013-05" db="EMBL/GenBank/DDBJ databases">
        <title>Draft genome of the parasitic nematode Anyclostoma ceylanicum.</title>
        <authorList>
            <person name="Mitreva M."/>
        </authorList>
    </citation>
    <scope>NUCLEOTIDE SEQUENCE [LARGE SCALE GENOMIC DNA]</scope>
</reference>
<dbReference type="InterPro" id="IPR029066">
    <property type="entry name" value="PLP-binding_barrel"/>
</dbReference>
<evidence type="ECO:0000313" key="4">
    <source>
        <dbReference type="Proteomes" id="UP000054495"/>
    </source>
</evidence>
<dbReference type="CDD" id="cd19375">
    <property type="entry name" value="UDG-F3-like_SMUG2"/>
    <property type="match status" value="1"/>
</dbReference>
<evidence type="ECO:0000313" key="3">
    <source>
        <dbReference type="EMBL" id="EPB65414.1"/>
    </source>
</evidence>
<dbReference type="SUPFAM" id="SSF52141">
    <property type="entry name" value="Uracil-DNA glycosylase-like"/>
    <property type="match status" value="1"/>
</dbReference>
<organism evidence="3 4">
    <name type="scientific">Ancylostoma ceylanicum</name>
    <dbReference type="NCBI Taxonomy" id="53326"/>
    <lineage>
        <taxon>Eukaryota</taxon>
        <taxon>Metazoa</taxon>
        <taxon>Ecdysozoa</taxon>
        <taxon>Nematoda</taxon>
        <taxon>Chromadorea</taxon>
        <taxon>Rhabditida</taxon>
        <taxon>Rhabditina</taxon>
        <taxon>Rhabditomorpha</taxon>
        <taxon>Strongyloidea</taxon>
        <taxon>Ancylostomatidae</taxon>
        <taxon>Ancylostomatinae</taxon>
        <taxon>Ancylostoma</taxon>
    </lineage>
</organism>
<dbReference type="PANTHER" id="PTHR10146">
    <property type="entry name" value="PROLINE SYNTHETASE CO-TRANSCRIBED BACTERIAL HOMOLOG PROTEIN"/>
    <property type="match status" value="1"/>
</dbReference>
<dbReference type="GO" id="GO:0030170">
    <property type="term" value="F:pyridoxal phosphate binding"/>
    <property type="evidence" value="ECO:0007669"/>
    <property type="project" value="InterPro"/>
</dbReference>
<protein>
    <recommendedName>
        <fullName evidence="2">Uracil-DNA glycosylase-like domain-containing protein</fullName>
    </recommendedName>
</protein>
<evidence type="ECO:0000256" key="1">
    <source>
        <dbReference type="ARBA" id="ARBA00022898"/>
    </source>
</evidence>
<dbReference type="Gene3D" id="3.20.20.10">
    <property type="entry name" value="Alanine racemase"/>
    <property type="match status" value="1"/>
</dbReference>
<dbReference type="Gene3D" id="3.40.470.10">
    <property type="entry name" value="Uracil-DNA glycosylase-like domain"/>
    <property type="match status" value="1"/>
</dbReference>
<dbReference type="AlphaFoldDB" id="A0A0D6L3T1"/>
<dbReference type="SUPFAM" id="SSF51419">
    <property type="entry name" value="PLP-binding barrel"/>
    <property type="match status" value="1"/>
</dbReference>
<dbReference type="InterPro" id="IPR011078">
    <property type="entry name" value="PyrdxlP_homeostasis"/>
</dbReference>
<accession>A0A0D6L3T1</accession>
<dbReference type="Pfam" id="PF03167">
    <property type="entry name" value="UDG"/>
    <property type="match status" value="1"/>
</dbReference>
<dbReference type="PANTHER" id="PTHR10146:SF14">
    <property type="entry name" value="PYRIDOXAL PHOSPHATE HOMEOSTASIS PROTEIN"/>
    <property type="match status" value="1"/>
</dbReference>
<evidence type="ECO:0000259" key="2">
    <source>
        <dbReference type="Pfam" id="PF03167"/>
    </source>
</evidence>
<feature type="domain" description="Uracil-DNA glycosylase-like" evidence="2">
    <location>
        <begin position="109"/>
        <end position="287"/>
    </location>
</feature>